<feature type="transmembrane region" description="Helical" evidence="1">
    <location>
        <begin position="78"/>
        <end position="104"/>
    </location>
</feature>
<gene>
    <name evidence="2" type="ORF">GCM10011419_26040</name>
</gene>
<keyword evidence="3" id="KW-1185">Reference proteome</keyword>
<accession>A0ABQ3HBP4</accession>
<dbReference type="EMBL" id="BMYP01000042">
    <property type="protein sequence ID" value="GHD80873.1"/>
    <property type="molecule type" value="Genomic_DNA"/>
</dbReference>
<dbReference type="Proteomes" id="UP000662678">
    <property type="component" value="Unassembled WGS sequence"/>
</dbReference>
<keyword evidence="1" id="KW-0812">Transmembrane</keyword>
<feature type="transmembrane region" description="Helical" evidence="1">
    <location>
        <begin position="54"/>
        <end position="72"/>
    </location>
</feature>
<name>A0ABQ3HBP4_9NEIS</name>
<evidence type="ECO:0000313" key="2">
    <source>
        <dbReference type="EMBL" id="GHD80873.1"/>
    </source>
</evidence>
<comment type="caution">
    <text evidence="2">The sequence shown here is derived from an EMBL/GenBank/DDBJ whole genome shotgun (WGS) entry which is preliminary data.</text>
</comment>
<keyword evidence="1" id="KW-0472">Membrane</keyword>
<sequence length="116" mass="12837">MARRLKTAGVSVLCGRHYNEVSAAGRETLTARPASGQGQTGGDRIMTSLYKQRGWYNGVYLFTAVLVLVLFMSQPWLLLLLLLLLAALAGAGIVVGIAHGGHYLRQWLRQHPLRWH</sequence>
<evidence type="ECO:0000256" key="1">
    <source>
        <dbReference type="SAM" id="Phobius"/>
    </source>
</evidence>
<evidence type="ECO:0000313" key="3">
    <source>
        <dbReference type="Proteomes" id="UP000662678"/>
    </source>
</evidence>
<organism evidence="2 3">
    <name type="scientific">Vogesella fluminis</name>
    <dbReference type="NCBI Taxonomy" id="1069161"/>
    <lineage>
        <taxon>Bacteria</taxon>
        <taxon>Pseudomonadati</taxon>
        <taxon>Pseudomonadota</taxon>
        <taxon>Betaproteobacteria</taxon>
        <taxon>Neisseriales</taxon>
        <taxon>Chromobacteriaceae</taxon>
        <taxon>Vogesella</taxon>
    </lineage>
</organism>
<protein>
    <submittedName>
        <fullName evidence="2">Uncharacterized protein</fullName>
    </submittedName>
</protein>
<proteinExistence type="predicted"/>
<reference evidence="3" key="1">
    <citation type="journal article" date="2019" name="Int. J. Syst. Evol. Microbiol.">
        <title>The Global Catalogue of Microorganisms (GCM) 10K type strain sequencing project: providing services to taxonomists for standard genome sequencing and annotation.</title>
        <authorList>
            <consortium name="The Broad Institute Genomics Platform"/>
            <consortium name="The Broad Institute Genome Sequencing Center for Infectious Disease"/>
            <person name="Wu L."/>
            <person name="Ma J."/>
        </authorList>
    </citation>
    <scope>NUCLEOTIDE SEQUENCE [LARGE SCALE GENOMIC DNA]</scope>
    <source>
        <strain evidence="3">KCTC 23713</strain>
    </source>
</reference>
<keyword evidence="1" id="KW-1133">Transmembrane helix</keyword>